<proteinExistence type="predicted"/>
<dbReference type="PROSITE" id="PS51318">
    <property type="entry name" value="TAT"/>
    <property type="match status" value="1"/>
</dbReference>
<keyword evidence="3" id="KW-0479">Metal-binding</keyword>
<dbReference type="PROSITE" id="PS00198">
    <property type="entry name" value="4FE4S_FER_1"/>
    <property type="match status" value="1"/>
</dbReference>
<keyword evidence="5" id="KW-0408">Iron</keyword>
<dbReference type="PANTHER" id="PTHR43545:SF4">
    <property type="entry name" value="IRON-SULFUR PROTEIN"/>
    <property type="match status" value="1"/>
</dbReference>
<dbReference type="AlphaFoldDB" id="X0V1K6"/>
<keyword evidence="2" id="KW-0004">4Fe-4S</keyword>
<comment type="subcellular location">
    <subcellularLocation>
        <location evidence="1">Cell envelope</location>
    </subcellularLocation>
</comment>
<dbReference type="NCBIfam" id="TIGR01409">
    <property type="entry name" value="TAT_signal_seq"/>
    <property type="match status" value="1"/>
</dbReference>
<dbReference type="PANTHER" id="PTHR43545">
    <property type="entry name" value="FORMATE DEHYDROGENASE, NITRATE-INDUCIBLE, IRON-SULFUR SUBUNIT"/>
    <property type="match status" value="1"/>
</dbReference>
<keyword evidence="6" id="KW-0411">Iron-sulfur</keyword>
<feature type="non-terminal residue" evidence="8">
    <location>
        <position position="175"/>
    </location>
</feature>
<evidence type="ECO:0000313" key="8">
    <source>
        <dbReference type="EMBL" id="GAG05332.1"/>
    </source>
</evidence>
<accession>X0V1K6</accession>
<reference evidence="8" key="1">
    <citation type="journal article" date="2014" name="Front. Microbiol.">
        <title>High frequency of phylogenetically diverse reductive dehalogenase-homologous genes in deep subseafloor sedimentary metagenomes.</title>
        <authorList>
            <person name="Kawai M."/>
            <person name="Futagami T."/>
            <person name="Toyoda A."/>
            <person name="Takaki Y."/>
            <person name="Nishi S."/>
            <person name="Hori S."/>
            <person name="Arai W."/>
            <person name="Tsubouchi T."/>
            <person name="Morono Y."/>
            <person name="Uchiyama I."/>
            <person name="Ito T."/>
            <person name="Fujiyama A."/>
            <person name="Inagaki F."/>
            <person name="Takami H."/>
        </authorList>
    </citation>
    <scope>NUCLEOTIDE SEQUENCE</scope>
    <source>
        <strain evidence="8">Expedition CK06-06</strain>
    </source>
</reference>
<dbReference type="PROSITE" id="PS51379">
    <property type="entry name" value="4FE4S_FER_2"/>
    <property type="match status" value="1"/>
</dbReference>
<sequence>MSRTRRDFLKTAGMLGVAGVAGTQNAEATPVRRISDDWLGMLTDLSLCVGCRKCEWACKDANGLPNLLPIEAYEDKSVFEHKRRPDAENYTVVNRYPSVEPGANPIDVKTQCMHCFEPACASACLVAAFRKAPEGPVLYNEDVCIGCRYCMVACPFLIPAYSYDDPFTPAVKKCT</sequence>
<dbReference type="InterPro" id="IPR019546">
    <property type="entry name" value="TAT_signal_bac_arc"/>
</dbReference>
<dbReference type="InterPro" id="IPR017896">
    <property type="entry name" value="4Fe4S_Fe-S-bd"/>
</dbReference>
<dbReference type="GO" id="GO:0046872">
    <property type="term" value="F:metal ion binding"/>
    <property type="evidence" value="ECO:0007669"/>
    <property type="project" value="UniProtKB-KW"/>
</dbReference>
<dbReference type="SUPFAM" id="SSF54862">
    <property type="entry name" value="4Fe-4S ferredoxins"/>
    <property type="match status" value="1"/>
</dbReference>
<dbReference type="InterPro" id="IPR006311">
    <property type="entry name" value="TAT_signal"/>
</dbReference>
<evidence type="ECO:0000256" key="2">
    <source>
        <dbReference type="ARBA" id="ARBA00022485"/>
    </source>
</evidence>
<dbReference type="InterPro" id="IPR017900">
    <property type="entry name" value="4Fe4S_Fe_S_CS"/>
</dbReference>
<comment type="caution">
    <text evidence="8">The sequence shown here is derived from an EMBL/GenBank/DDBJ whole genome shotgun (WGS) entry which is preliminary data.</text>
</comment>
<gene>
    <name evidence="8" type="ORF">S01H1_46114</name>
</gene>
<organism evidence="8">
    <name type="scientific">marine sediment metagenome</name>
    <dbReference type="NCBI Taxonomy" id="412755"/>
    <lineage>
        <taxon>unclassified sequences</taxon>
        <taxon>metagenomes</taxon>
        <taxon>ecological metagenomes</taxon>
    </lineage>
</organism>
<dbReference type="Pfam" id="PF13247">
    <property type="entry name" value="Fer4_11"/>
    <property type="match status" value="1"/>
</dbReference>
<name>X0V1K6_9ZZZZ</name>
<dbReference type="GO" id="GO:0051539">
    <property type="term" value="F:4 iron, 4 sulfur cluster binding"/>
    <property type="evidence" value="ECO:0007669"/>
    <property type="project" value="UniProtKB-KW"/>
</dbReference>
<dbReference type="Gene3D" id="3.30.70.20">
    <property type="match status" value="2"/>
</dbReference>
<evidence type="ECO:0000256" key="3">
    <source>
        <dbReference type="ARBA" id="ARBA00022723"/>
    </source>
</evidence>
<dbReference type="GO" id="GO:0030313">
    <property type="term" value="C:cell envelope"/>
    <property type="evidence" value="ECO:0007669"/>
    <property type="project" value="UniProtKB-SubCell"/>
</dbReference>
<dbReference type="InterPro" id="IPR051555">
    <property type="entry name" value="FDH_Electron_Transfer_Unit"/>
</dbReference>
<protein>
    <recommendedName>
        <fullName evidence="7">4Fe-4S ferredoxin-type domain-containing protein</fullName>
    </recommendedName>
</protein>
<feature type="domain" description="4Fe-4S ferredoxin-type" evidence="7">
    <location>
        <begin position="135"/>
        <end position="166"/>
    </location>
</feature>
<evidence type="ECO:0000256" key="4">
    <source>
        <dbReference type="ARBA" id="ARBA00022737"/>
    </source>
</evidence>
<evidence type="ECO:0000256" key="1">
    <source>
        <dbReference type="ARBA" id="ARBA00004196"/>
    </source>
</evidence>
<evidence type="ECO:0000259" key="7">
    <source>
        <dbReference type="PROSITE" id="PS51379"/>
    </source>
</evidence>
<evidence type="ECO:0000256" key="6">
    <source>
        <dbReference type="ARBA" id="ARBA00023014"/>
    </source>
</evidence>
<keyword evidence="4" id="KW-0677">Repeat</keyword>
<dbReference type="EMBL" id="BARS01029508">
    <property type="protein sequence ID" value="GAG05332.1"/>
    <property type="molecule type" value="Genomic_DNA"/>
</dbReference>
<evidence type="ECO:0000256" key="5">
    <source>
        <dbReference type="ARBA" id="ARBA00023004"/>
    </source>
</evidence>